<evidence type="ECO:0000256" key="6">
    <source>
        <dbReference type="ARBA" id="ARBA00022847"/>
    </source>
</evidence>
<evidence type="ECO:0000256" key="2">
    <source>
        <dbReference type="ARBA" id="ARBA00009261"/>
    </source>
</evidence>
<dbReference type="FunFam" id="1.20.1740.10:FF:000004">
    <property type="entry name" value="Sodium:alanine symporter family protein"/>
    <property type="match status" value="1"/>
</dbReference>
<feature type="transmembrane region" description="Helical" evidence="9">
    <location>
        <begin position="347"/>
        <end position="369"/>
    </location>
</feature>
<feature type="transmembrane region" description="Helical" evidence="9">
    <location>
        <begin position="178"/>
        <end position="198"/>
    </location>
</feature>
<evidence type="ECO:0000313" key="11">
    <source>
        <dbReference type="Proteomes" id="UP001304088"/>
    </source>
</evidence>
<keyword evidence="11" id="KW-1185">Reference proteome</keyword>
<dbReference type="Proteomes" id="UP001304088">
    <property type="component" value="Chromosome"/>
</dbReference>
<gene>
    <name evidence="10" type="ORF">PXH68_01100</name>
</gene>
<protein>
    <submittedName>
        <fullName evidence="10">Sodium:alanine symporter family protein</fullName>
    </submittedName>
</protein>
<accession>A0AA96VEV5</accession>
<keyword evidence="5 9" id="KW-0812">Transmembrane</keyword>
<feature type="transmembrane region" description="Helical" evidence="9">
    <location>
        <begin position="61"/>
        <end position="85"/>
    </location>
</feature>
<name>A0AA96VEV5_9STRE</name>
<evidence type="ECO:0000256" key="3">
    <source>
        <dbReference type="ARBA" id="ARBA00022448"/>
    </source>
</evidence>
<organism evidence="10 11">
    <name type="scientific">Streptococcus suivaginalis</name>
    <dbReference type="NCBI Taxonomy" id="3028082"/>
    <lineage>
        <taxon>Bacteria</taxon>
        <taxon>Bacillati</taxon>
        <taxon>Bacillota</taxon>
        <taxon>Bacilli</taxon>
        <taxon>Lactobacillales</taxon>
        <taxon>Streptococcaceae</taxon>
        <taxon>Streptococcus</taxon>
    </lineage>
</organism>
<dbReference type="RefSeq" id="WP_248028688.1">
    <property type="nucleotide sequence ID" value="NZ_CP118733.1"/>
</dbReference>
<feature type="transmembrane region" description="Helical" evidence="9">
    <location>
        <begin position="305"/>
        <end position="327"/>
    </location>
</feature>
<sequence>MLELMQNINNLVWGPPLLLLLVGTGVYFTLRLGIFQISKLPTAFRLIFSSDQTGQGDVSSFAALCTALAATVGTGNIVGVATAITTGGPGALFWMWVAAFFGMATKYAEGFLAIKYRTKDANGQAAGGPMHYITLGMGQKWKPLAVFFAISGVLVALMGMGTFSQVNSIASSMSSSFGLAPQLVSIVTAISIAFFIFGGIEKISDVSTKIVPFMAILYVLASVTVLALHLDQLLPTLALVLKSAFTPAAAVGGFAGATVQQAIQRGIARGVFSNESGLGSAPIAAAAAKSDNPVEQGLISMTGTFIDTIIICTLTGLTILVTGQWSVAGLEGAPLTQAAFATVFGQSGALALTISLVLFAYTTILGWSYYGERCIEFLFGTKSILPYRLVFVAMVALGGFLKLDLIWTISDIVNGLMALPNLIALLALSPVIIKETRQYFAKKK</sequence>
<dbReference type="KEGG" id="ssuv:PXH68_01100"/>
<evidence type="ECO:0000256" key="4">
    <source>
        <dbReference type="ARBA" id="ARBA00022475"/>
    </source>
</evidence>
<feature type="transmembrane region" description="Helical" evidence="9">
    <location>
        <begin position="144"/>
        <end position="166"/>
    </location>
</feature>
<dbReference type="InterPro" id="IPR001463">
    <property type="entry name" value="Na/Ala_symport"/>
</dbReference>
<dbReference type="PRINTS" id="PR00175">
    <property type="entry name" value="NAALASMPORT"/>
</dbReference>
<proteinExistence type="inferred from homology"/>
<feature type="transmembrane region" description="Helical" evidence="9">
    <location>
        <begin position="12"/>
        <end position="30"/>
    </location>
</feature>
<keyword evidence="4 9" id="KW-1003">Cell membrane</keyword>
<dbReference type="Gene3D" id="1.20.1740.10">
    <property type="entry name" value="Amino acid/polyamine transporter I"/>
    <property type="match status" value="1"/>
</dbReference>
<dbReference type="NCBIfam" id="TIGR00835">
    <property type="entry name" value="agcS"/>
    <property type="match status" value="1"/>
</dbReference>
<feature type="transmembrane region" description="Helical" evidence="9">
    <location>
        <begin position="210"/>
        <end position="230"/>
    </location>
</feature>
<dbReference type="Pfam" id="PF01235">
    <property type="entry name" value="Na_Ala_symp"/>
    <property type="match status" value="1"/>
</dbReference>
<evidence type="ECO:0000256" key="5">
    <source>
        <dbReference type="ARBA" id="ARBA00022692"/>
    </source>
</evidence>
<feature type="transmembrane region" description="Helical" evidence="9">
    <location>
        <begin position="91"/>
        <end position="108"/>
    </location>
</feature>
<evidence type="ECO:0000256" key="7">
    <source>
        <dbReference type="ARBA" id="ARBA00022989"/>
    </source>
</evidence>
<dbReference type="AlphaFoldDB" id="A0AA96VEV5"/>
<reference evidence="10 11" key="1">
    <citation type="submission" date="2023-02" db="EMBL/GenBank/DDBJ databases">
        <title>Streptococcus sp. Genome Sequencing and Assembly.</title>
        <authorList>
            <person name="Shore S.M."/>
            <person name="Nicholson T.L."/>
        </authorList>
    </citation>
    <scope>NUCLEOTIDE SEQUENCE [LARGE SCALE GENOMIC DNA]</scope>
    <source>
        <strain evidence="10 11">29896</strain>
    </source>
</reference>
<comment type="subcellular location">
    <subcellularLocation>
        <location evidence="1 9">Cell membrane</location>
        <topology evidence="1 9">Multi-pass membrane protein</topology>
    </subcellularLocation>
</comment>
<feature type="transmembrane region" description="Helical" evidence="9">
    <location>
        <begin position="389"/>
        <end position="409"/>
    </location>
</feature>
<comment type="similarity">
    <text evidence="2 9">Belongs to the alanine or glycine:cation symporter (AGCS) (TC 2.A.25) family.</text>
</comment>
<dbReference type="EMBL" id="CP118733">
    <property type="protein sequence ID" value="WNY47334.1"/>
    <property type="molecule type" value="Genomic_DNA"/>
</dbReference>
<evidence type="ECO:0000256" key="1">
    <source>
        <dbReference type="ARBA" id="ARBA00004651"/>
    </source>
</evidence>
<keyword evidence="3 9" id="KW-0813">Transport</keyword>
<keyword evidence="8 9" id="KW-0472">Membrane</keyword>
<dbReference type="GO" id="GO:0005886">
    <property type="term" value="C:plasma membrane"/>
    <property type="evidence" value="ECO:0007669"/>
    <property type="project" value="UniProtKB-SubCell"/>
</dbReference>
<dbReference type="PANTHER" id="PTHR30330">
    <property type="entry name" value="AGSS FAMILY TRANSPORTER, SODIUM-ALANINE"/>
    <property type="match status" value="1"/>
</dbReference>
<evidence type="ECO:0000256" key="8">
    <source>
        <dbReference type="ARBA" id="ARBA00023136"/>
    </source>
</evidence>
<dbReference type="GO" id="GO:0005283">
    <property type="term" value="F:amino acid:sodium symporter activity"/>
    <property type="evidence" value="ECO:0007669"/>
    <property type="project" value="InterPro"/>
</dbReference>
<dbReference type="PANTHER" id="PTHR30330:SF3">
    <property type="entry name" value="TRANSCRIPTIONAL REGULATOR, LRP FAMILY"/>
    <property type="match status" value="1"/>
</dbReference>
<keyword evidence="7 9" id="KW-1133">Transmembrane helix</keyword>
<dbReference type="PROSITE" id="PS00873">
    <property type="entry name" value="NA_ALANINE_SYMP"/>
    <property type="match status" value="1"/>
</dbReference>
<feature type="transmembrane region" description="Helical" evidence="9">
    <location>
        <begin position="415"/>
        <end position="433"/>
    </location>
</feature>
<evidence type="ECO:0000313" key="10">
    <source>
        <dbReference type="EMBL" id="WNY47334.1"/>
    </source>
</evidence>
<keyword evidence="6 9" id="KW-0769">Symport</keyword>
<feature type="transmembrane region" description="Helical" evidence="9">
    <location>
        <begin position="236"/>
        <end position="259"/>
    </location>
</feature>
<evidence type="ECO:0000256" key="9">
    <source>
        <dbReference type="RuleBase" id="RU363064"/>
    </source>
</evidence>